<keyword evidence="4 7" id="KW-0808">Transferase</keyword>
<dbReference type="GO" id="GO:0050518">
    <property type="term" value="F:2-C-methyl-D-erythritol 4-phosphate cytidylyltransferase activity"/>
    <property type="evidence" value="ECO:0007669"/>
    <property type="project" value="UniProtKB-UniRule"/>
</dbReference>
<sequence>MKTHKAVWAVLAAAGQGRRAGGPLPKQFQLIAGKRVLDWSLEVLMAIPAIKGVVVVLPAADPSLTSATIKTCVGGATRAQSVLEGLYELARWGAQPNDLVLVHDAARPCVPADDISRLLKAAEYNEDGGLLAVALRDTLKQADDADHAVARTVPRAGLWQALTPQCFPLQRLARALENAAGHEVTDESDAMERLGAKPVLVPGSSANIKLTYPSDHALLEAWLMQQQPDKQRME</sequence>
<dbReference type="NCBIfam" id="TIGR00453">
    <property type="entry name" value="ispD"/>
    <property type="match status" value="1"/>
</dbReference>
<comment type="catalytic activity">
    <reaction evidence="1 7">
        <text>2-C-methyl-D-erythritol 4-phosphate + CTP + H(+) = 4-CDP-2-C-methyl-D-erythritol + diphosphate</text>
        <dbReference type="Rhea" id="RHEA:13429"/>
        <dbReference type="ChEBI" id="CHEBI:15378"/>
        <dbReference type="ChEBI" id="CHEBI:33019"/>
        <dbReference type="ChEBI" id="CHEBI:37563"/>
        <dbReference type="ChEBI" id="CHEBI:57823"/>
        <dbReference type="ChEBI" id="CHEBI:58262"/>
        <dbReference type="EC" id="2.7.7.60"/>
    </reaction>
</comment>
<dbReference type="InterPro" id="IPR034683">
    <property type="entry name" value="IspD/TarI"/>
</dbReference>
<accession>A0A6N7QQ14</accession>
<dbReference type="InterPro" id="IPR050088">
    <property type="entry name" value="IspD/TarI_cytidylyltransf_bact"/>
</dbReference>
<organism evidence="8 9">
    <name type="scientific">Spiribacter salilacus</name>
    <dbReference type="NCBI Taxonomy" id="2664894"/>
    <lineage>
        <taxon>Bacteria</taxon>
        <taxon>Pseudomonadati</taxon>
        <taxon>Pseudomonadota</taxon>
        <taxon>Gammaproteobacteria</taxon>
        <taxon>Chromatiales</taxon>
        <taxon>Ectothiorhodospiraceae</taxon>
        <taxon>Spiribacter</taxon>
    </lineage>
</organism>
<dbReference type="Proteomes" id="UP000433788">
    <property type="component" value="Unassembled WGS sequence"/>
</dbReference>
<dbReference type="SUPFAM" id="SSF53448">
    <property type="entry name" value="Nucleotide-diphospho-sugar transferases"/>
    <property type="match status" value="1"/>
</dbReference>
<evidence type="ECO:0000256" key="7">
    <source>
        <dbReference type="HAMAP-Rule" id="MF_00108"/>
    </source>
</evidence>
<evidence type="ECO:0000256" key="2">
    <source>
        <dbReference type="ARBA" id="ARBA00004787"/>
    </source>
</evidence>
<evidence type="ECO:0000256" key="4">
    <source>
        <dbReference type="ARBA" id="ARBA00022679"/>
    </source>
</evidence>
<evidence type="ECO:0000256" key="6">
    <source>
        <dbReference type="ARBA" id="ARBA00023229"/>
    </source>
</evidence>
<dbReference type="InterPro" id="IPR001228">
    <property type="entry name" value="IspD"/>
</dbReference>
<dbReference type="InterPro" id="IPR018294">
    <property type="entry name" value="ISPD_synthase_CS"/>
</dbReference>
<keyword evidence="9" id="KW-1185">Reference proteome</keyword>
<keyword evidence="5 7" id="KW-0548">Nucleotidyltransferase</keyword>
<dbReference type="PANTHER" id="PTHR32125">
    <property type="entry name" value="2-C-METHYL-D-ERYTHRITOL 4-PHOSPHATE CYTIDYLYLTRANSFERASE, CHLOROPLASTIC"/>
    <property type="match status" value="1"/>
</dbReference>
<keyword evidence="6 7" id="KW-0414">Isoprene biosynthesis</keyword>
<comment type="function">
    <text evidence="7">Catalyzes the formation of 4-diphosphocytidyl-2-C-methyl-D-erythritol from CTP and 2-C-methyl-D-erythritol 4-phosphate (MEP).</text>
</comment>
<feature type="site" description="Transition state stabilizer" evidence="7">
    <location>
        <position position="26"/>
    </location>
</feature>
<evidence type="ECO:0000313" key="8">
    <source>
        <dbReference type="EMBL" id="MRH77228.1"/>
    </source>
</evidence>
<comment type="caution">
    <text evidence="8">The sequence shown here is derived from an EMBL/GenBank/DDBJ whole genome shotgun (WGS) entry which is preliminary data.</text>
</comment>
<dbReference type="UniPathway" id="UPA00056">
    <property type="reaction ID" value="UER00093"/>
</dbReference>
<comment type="similarity">
    <text evidence="3 7">Belongs to the IspD/TarI cytidylyltransferase family. IspD subfamily.</text>
</comment>
<proteinExistence type="inferred from homology"/>
<evidence type="ECO:0000256" key="5">
    <source>
        <dbReference type="ARBA" id="ARBA00022695"/>
    </source>
</evidence>
<evidence type="ECO:0000256" key="3">
    <source>
        <dbReference type="ARBA" id="ARBA00009789"/>
    </source>
</evidence>
<gene>
    <name evidence="7" type="primary">ispD</name>
    <name evidence="8" type="ORF">GH984_00680</name>
</gene>
<comment type="pathway">
    <text evidence="2 7">Isoprenoid biosynthesis; isopentenyl diphosphate biosynthesis via DXP pathway; isopentenyl diphosphate from 1-deoxy-D-xylulose 5-phosphate: step 2/6.</text>
</comment>
<dbReference type="InterPro" id="IPR029044">
    <property type="entry name" value="Nucleotide-diphossugar_trans"/>
</dbReference>
<dbReference type="PROSITE" id="PS01295">
    <property type="entry name" value="ISPD"/>
    <property type="match status" value="1"/>
</dbReference>
<dbReference type="FunFam" id="3.90.550.10:FF:000003">
    <property type="entry name" value="2-C-methyl-D-erythritol 4-phosphate cytidylyltransferase"/>
    <property type="match status" value="1"/>
</dbReference>
<evidence type="ECO:0000313" key="9">
    <source>
        <dbReference type="Proteomes" id="UP000433788"/>
    </source>
</evidence>
<evidence type="ECO:0000256" key="1">
    <source>
        <dbReference type="ARBA" id="ARBA00001282"/>
    </source>
</evidence>
<dbReference type="AlphaFoldDB" id="A0A6N7QQ14"/>
<dbReference type="GO" id="GO:0019288">
    <property type="term" value="P:isopentenyl diphosphate biosynthetic process, methylerythritol 4-phosphate pathway"/>
    <property type="evidence" value="ECO:0007669"/>
    <property type="project" value="UniProtKB-UniRule"/>
</dbReference>
<dbReference type="Gene3D" id="3.90.550.10">
    <property type="entry name" value="Spore Coat Polysaccharide Biosynthesis Protein SpsA, Chain A"/>
    <property type="match status" value="1"/>
</dbReference>
<dbReference type="HAMAP" id="MF_00108">
    <property type="entry name" value="IspD"/>
    <property type="match status" value="1"/>
</dbReference>
<feature type="site" description="Positions MEP for the nucleophilic attack" evidence="7">
    <location>
        <position position="209"/>
    </location>
</feature>
<dbReference type="EMBL" id="WJPP01000001">
    <property type="protein sequence ID" value="MRH77228.1"/>
    <property type="molecule type" value="Genomic_DNA"/>
</dbReference>
<feature type="site" description="Transition state stabilizer" evidence="7">
    <location>
        <position position="19"/>
    </location>
</feature>
<feature type="site" description="Positions MEP for the nucleophilic attack" evidence="7">
    <location>
        <position position="155"/>
    </location>
</feature>
<dbReference type="Pfam" id="PF01128">
    <property type="entry name" value="IspD"/>
    <property type="match status" value="1"/>
</dbReference>
<dbReference type="EC" id="2.7.7.60" evidence="7"/>
<dbReference type="CDD" id="cd02516">
    <property type="entry name" value="CDP-ME_synthetase"/>
    <property type="match status" value="1"/>
</dbReference>
<dbReference type="PANTHER" id="PTHR32125:SF4">
    <property type="entry name" value="2-C-METHYL-D-ERYTHRITOL 4-PHOSPHATE CYTIDYLYLTRANSFERASE, CHLOROPLASTIC"/>
    <property type="match status" value="1"/>
</dbReference>
<name>A0A6N7QQ14_9GAMM</name>
<reference evidence="8 9" key="1">
    <citation type="submission" date="2019-11" db="EMBL/GenBank/DDBJ databases">
        <authorList>
            <person name="Zhang X.Y."/>
        </authorList>
    </citation>
    <scope>NUCLEOTIDE SEQUENCE [LARGE SCALE GENOMIC DNA]</scope>
    <source>
        <strain evidence="8 9">C176</strain>
    </source>
</reference>
<protein>
    <recommendedName>
        <fullName evidence="7">2-C-methyl-D-erythritol 4-phosphate cytidylyltransferase</fullName>
        <ecNumber evidence="7">2.7.7.60</ecNumber>
    </recommendedName>
    <alternativeName>
        <fullName evidence="7">4-diphosphocytidyl-2C-methyl-D-erythritol synthase</fullName>
    </alternativeName>
    <alternativeName>
        <fullName evidence="7">MEP cytidylyltransferase</fullName>
        <shortName evidence="7">MCT</shortName>
    </alternativeName>
</protein>
<dbReference type="RefSeq" id="WP_369691875.1">
    <property type="nucleotide sequence ID" value="NZ_WJPP01000001.1"/>
</dbReference>